<sequence length="124" mass="12949">MGALAGVIGGWLGGCAMTEAEARLVALEFMLGTSMTALQVWEAVLADLGRKPRPRRVSVPAWSEVFDLLVVVLLDIQPLVTAAEGRKLALRAQRAADGPDGTGEVDGTLTGAGLPVLELARWAA</sequence>
<name>W9GSN1_9PROT</name>
<proteinExistence type="predicted"/>
<dbReference type="EMBL" id="AVFL01000036">
    <property type="protein sequence ID" value="EWY36759.1"/>
    <property type="molecule type" value="Genomic_DNA"/>
</dbReference>
<comment type="caution">
    <text evidence="1">The sequence shown here is derived from an EMBL/GenBank/DDBJ whole genome shotgun (WGS) entry which is preliminary data.</text>
</comment>
<dbReference type="AlphaFoldDB" id="W9GSN1"/>
<evidence type="ECO:0000313" key="1">
    <source>
        <dbReference type="EMBL" id="EWY36759.1"/>
    </source>
</evidence>
<dbReference type="STRING" id="1385369.N825_25330"/>
<reference evidence="1 2" key="1">
    <citation type="submission" date="2013-08" db="EMBL/GenBank/DDBJ databases">
        <title>The genome sequence of Skermanella stibiiresistens.</title>
        <authorList>
            <person name="Zhu W."/>
            <person name="Wang G."/>
        </authorList>
    </citation>
    <scope>NUCLEOTIDE SEQUENCE [LARGE SCALE GENOMIC DNA]</scope>
    <source>
        <strain evidence="1 2">SB22</strain>
    </source>
</reference>
<protein>
    <submittedName>
        <fullName evidence="1">Uncharacterized protein</fullName>
    </submittedName>
</protein>
<accession>W9GSN1</accession>
<dbReference type="Proteomes" id="UP000019486">
    <property type="component" value="Unassembled WGS sequence"/>
</dbReference>
<evidence type="ECO:0000313" key="2">
    <source>
        <dbReference type="Proteomes" id="UP000019486"/>
    </source>
</evidence>
<organism evidence="1 2">
    <name type="scientific">Skermanella stibiiresistens SB22</name>
    <dbReference type="NCBI Taxonomy" id="1385369"/>
    <lineage>
        <taxon>Bacteria</taxon>
        <taxon>Pseudomonadati</taxon>
        <taxon>Pseudomonadota</taxon>
        <taxon>Alphaproteobacteria</taxon>
        <taxon>Rhodospirillales</taxon>
        <taxon>Azospirillaceae</taxon>
        <taxon>Skermanella</taxon>
    </lineage>
</organism>
<gene>
    <name evidence="1" type="ORF">N825_25330</name>
</gene>
<keyword evidence="2" id="KW-1185">Reference proteome</keyword>